<dbReference type="Ensembl" id="ENSMODT00000055366.1">
    <property type="protein sequence ID" value="ENSMODP00000041436.1"/>
    <property type="gene ID" value="ENSMODG00000018129.4"/>
</dbReference>
<reference evidence="4" key="3">
    <citation type="submission" date="2025-09" db="UniProtKB">
        <authorList>
            <consortium name="Ensembl"/>
        </authorList>
    </citation>
    <scope>IDENTIFICATION</scope>
</reference>
<proteinExistence type="predicted"/>
<sequence length="136" mass="15227">MPSERCLSIQEMRTGRRLCQSDSHHDAVLAALNQQRSDGVLCDVTLIAEEQKFHAHKAVLAACSDYFRAMFSLCMVESGADEVNLHGVTSLGLKQALEFAYTGQMFQSYLTFCDPILDFLCKDTGMICHFLLRSIL</sequence>
<dbReference type="Proteomes" id="UP000002280">
    <property type="component" value="Chromosome 2"/>
</dbReference>
<keyword evidence="5" id="KW-1185">Reference proteome</keyword>
<organism evidence="4 5">
    <name type="scientific">Monodelphis domestica</name>
    <name type="common">Gray short-tailed opossum</name>
    <dbReference type="NCBI Taxonomy" id="13616"/>
    <lineage>
        <taxon>Eukaryota</taxon>
        <taxon>Metazoa</taxon>
        <taxon>Chordata</taxon>
        <taxon>Craniata</taxon>
        <taxon>Vertebrata</taxon>
        <taxon>Euteleostomi</taxon>
        <taxon>Mammalia</taxon>
        <taxon>Metatheria</taxon>
        <taxon>Didelphimorphia</taxon>
        <taxon>Didelphidae</taxon>
        <taxon>Monodelphis</taxon>
    </lineage>
</organism>
<dbReference type="SMART" id="SM00225">
    <property type="entry name" value="BTB"/>
    <property type="match status" value="1"/>
</dbReference>
<dbReference type="PROSITE" id="PS50097">
    <property type="entry name" value="BTB"/>
    <property type="match status" value="1"/>
</dbReference>
<gene>
    <name evidence="4" type="primary">KLHL32</name>
</gene>
<dbReference type="InterPro" id="IPR011333">
    <property type="entry name" value="SKP1/BTB/POZ_sf"/>
</dbReference>
<dbReference type="PANTHER" id="PTHR45632:SF3">
    <property type="entry name" value="KELCH-LIKE PROTEIN 32"/>
    <property type="match status" value="1"/>
</dbReference>
<feature type="domain" description="BTB" evidence="3">
    <location>
        <begin position="42"/>
        <end position="109"/>
    </location>
</feature>
<evidence type="ECO:0000256" key="1">
    <source>
        <dbReference type="ARBA" id="ARBA00022441"/>
    </source>
</evidence>
<protein>
    <submittedName>
        <fullName evidence="4">Kelch like family member 32</fullName>
    </submittedName>
</protein>
<dbReference type="InterPro" id="IPR000210">
    <property type="entry name" value="BTB/POZ_dom"/>
</dbReference>
<reference evidence="4" key="2">
    <citation type="submission" date="2025-08" db="UniProtKB">
        <authorList>
            <consortium name="Ensembl"/>
        </authorList>
    </citation>
    <scope>IDENTIFICATION</scope>
</reference>
<dbReference type="AlphaFoldDB" id="A0A5F8G1W0"/>
<dbReference type="PANTHER" id="PTHR45632">
    <property type="entry name" value="LD33804P"/>
    <property type="match status" value="1"/>
</dbReference>
<reference evidence="4 5" key="1">
    <citation type="journal article" date="2007" name="Nature">
        <title>Genome of the marsupial Monodelphis domestica reveals innovation in non-coding sequences.</title>
        <authorList>
            <person name="Mikkelsen T.S."/>
            <person name="Wakefield M.J."/>
            <person name="Aken B."/>
            <person name="Amemiya C.T."/>
            <person name="Chang J.L."/>
            <person name="Duke S."/>
            <person name="Garber M."/>
            <person name="Gentles A.J."/>
            <person name="Goodstadt L."/>
            <person name="Heger A."/>
            <person name="Jurka J."/>
            <person name="Kamal M."/>
            <person name="Mauceli E."/>
            <person name="Searle S.M."/>
            <person name="Sharpe T."/>
            <person name="Baker M.L."/>
            <person name="Batzer M.A."/>
            <person name="Benos P.V."/>
            <person name="Belov K."/>
            <person name="Clamp M."/>
            <person name="Cook A."/>
            <person name="Cuff J."/>
            <person name="Das R."/>
            <person name="Davidow L."/>
            <person name="Deakin J.E."/>
            <person name="Fazzari M.J."/>
            <person name="Glass J.L."/>
            <person name="Grabherr M."/>
            <person name="Greally J.M."/>
            <person name="Gu W."/>
            <person name="Hore T.A."/>
            <person name="Huttley G.A."/>
            <person name="Kleber M."/>
            <person name="Jirtle R.L."/>
            <person name="Koina E."/>
            <person name="Lee J.T."/>
            <person name="Mahony S."/>
            <person name="Marra M.A."/>
            <person name="Miller R.D."/>
            <person name="Nicholls R.D."/>
            <person name="Oda M."/>
            <person name="Papenfuss A.T."/>
            <person name="Parra Z.E."/>
            <person name="Pollock D.D."/>
            <person name="Ray D.A."/>
            <person name="Schein J.E."/>
            <person name="Speed T.P."/>
            <person name="Thompson K."/>
            <person name="VandeBerg J.L."/>
            <person name="Wade C.M."/>
            <person name="Walker J.A."/>
            <person name="Waters P.D."/>
            <person name="Webber C."/>
            <person name="Weidman J.R."/>
            <person name="Xie X."/>
            <person name="Zody M.C."/>
            <person name="Baldwin J."/>
            <person name="Abdouelleil A."/>
            <person name="Abdulkadir J."/>
            <person name="Abebe A."/>
            <person name="Abera B."/>
            <person name="Abreu J."/>
            <person name="Acer S.C."/>
            <person name="Aftuck L."/>
            <person name="Alexander A."/>
            <person name="An P."/>
            <person name="Anderson E."/>
            <person name="Anderson S."/>
            <person name="Arachi H."/>
            <person name="Azer M."/>
            <person name="Bachantsang P."/>
            <person name="Barry A."/>
            <person name="Bayul T."/>
            <person name="Berlin A."/>
            <person name="Bessette D."/>
            <person name="Bloom T."/>
            <person name="Bloom T."/>
            <person name="Boguslavskiy L."/>
            <person name="Bonnet C."/>
            <person name="Boukhgalter B."/>
            <person name="Bourzgui I."/>
            <person name="Brown A."/>
            <person name="Cahill P."/>
            <person name="Channer S."/>
            <person name="Cheshatsang Y."/>
            <person name="Chuda L."/>
            <person name="Citroen M."/>
            <person name="Collymore A."/>
            <person name="Cooke P."/>
            <person name="Costello M."/>
            <person name="D'Aco K."/>
            <person name="Daza R."/>
            <person name="De Haan G."/>
            <person name="DeGray S."/>
            <person name="DeMaso C."/>
            <person name="Dhargay N."/>
            <person name="Dooley K."/>
            <person name="Dooley E."/>
            <person name="Doricent M."/>
            <person name="Dorje P."/>
            <person name="Dorjee K."/>
            <person name="Dupes A."/>
            <person name="Elong R."/>
            <person name="Falk J."/>
            <person name="Farina A."/>
            <person name="Faro S."/>
            <person name="Ferguson D."/>
            <person name="Fisher S."/>
            <person name="Foley C.D."/>
            <person name="Franke A."/>
            <person name="Friedrich D."/>
            <person name="Gadbois L."/>
            <person name="Gearin G."/>
            <person name="Gearin C.R."/>
            <person name="Giannoukos G."/>
            <person name="Goode T."/>
            <person name="Graham J."/>
            <person name="Grandbois E."/>
            <person name="Grewal S."/>
            <person name="Gyaltsen K."/>
            <person name="Hafez N."/>
            <person name="Hagos B."/>
            <person name="Hall J."/>
            <person name="Henson C."/>
            <person name="Hollinger A."/>
            <person name="Honan T."/>
            <person name="Huard M.D."/>
            <person name="Hughes L."/>
            <person name="Hurhula B."/>
            <person name="Husby M.E."/>
            <person name="Kamat A."/>
            <person name="Kanga B."/>
            <person name="Kashin S."/>
            <person name="Khazanovich D."/>
            <person name="Kisner P."/>
            <person name="Lance K."/>
            <person name="Lara M."/>
            <person name="Lee W."/>
            <person name="Lennon N."/>
            <person name="Letendre F."/>
            <person name="LeVine R."/>
            <person name="Lipovsky A."/>
            <person name="Liu X."/>
            <person name="Liu J."/>
            <person name="Liu S."/>
            <person name="Lokyitsang T."/>
            <person name="Lokyitsang Y."/>
            <person name="Lubonja R."/>
            <person name="Lui A."/>
            <person name="MacDonald P."/>
            <person name="Magnisalis V."/>
            <person name="Maru K."/>
            <person name="Matthews C."/>
            <person name="McCusker W."/>
            <person name="McDonough S."/>
            <person name="Mehta T."/>
            <person name="Meldrim J."/>
            <person name="Meneus L."/>
            <person name="Mihai O."/>
            <person name="Mihalev A."/>
            <person name="Mihova T."/>
            <person name="Mittelman R."/>
            <person name="Mlenga V."/>
            <person name="Montmayeur A."/>
            <person name="Mulrain L."/>
            <person name="Navidi A."/>
            <person name="Naylor J."/>
            <person name="Negash T."/>
            <person name="Nguyen T."/>
            <person name="Nguyen N."/>
            <person name="Nicol R."/>
            <person name="Norbu C."/>
            <person name="Norbu N."/>
            <person name="Novod N."/>
            <person name="O'Neill B."/>
            <person name="Osman S."/>
            <person name="Markiewicz E."/>
            <person name="Oyono O.L."/>
            <person name="Patti C."/>
            <person name="Phunkhang P."/>
            <person name="Pierre F."/>
            <person name="Priest M."/>
            <person name="Raghuraman S."/>
            <person name="Rege F."/>
            <person name="Reyes R."/>
            <person name="Rise C."/>
            <person name="Rogov P."/>
            <person name="Ross K."/>
            <person name="Ryan E."/>
            <person name="Settipalli S."/>
            <person name="Shea T."/>
            <person name="Sherpa N."/>
            <person name="Shi L."/>
            <person name="Shih D."/>
            <person name="Sparrow T."/>
            <person name="Spaulding J."/>
            <person name="Stalker J."/>
            <person name="Stange-Thomann N."/>
            <person name="Stavropoulos S."/>
            <person name="Stone C."/>
            <person name="Strader C."/>
            <person name="Tesfaye S."/>
            <person name="Thomson T."/>
            <person name="Thoulutsang Y."/>
            <person name="Thoulutsang D."/>
            <person name="Topham K."/>
            <person name="Topping I."/>
            <person name="Tsamla T."/>
            <person name="Vassiliev H."/>
            <person name="Vo A."/>
            <person name="Wangchuk T."/>
            <person name="Wangdi T."/>
            <person name="Weiand M."/>
            <person name="Wilkinson J."/>
            <person name="Wilson A."/>
            <person name="Yadav S."/>
            <person name="Young G."/>
            <person name="Yu Q."/>
            <person name="Zembek L."/>
            <person name="Zhong D."/>
            <person name="Zimmer A."/>
            <person name="Zwirko Z."/>
            <person name="Jaffe D.B."/>
            <person name="Alvarez P."/>
            <person name="Brockman W."/>
            <person name="Butler J."/>
            <person name="Chin C."/>
            <person name="Gnerre S."/>
            <person name="MacCallum I."/>
            <person name="Graves J.A."/>
            <person name="Ponting C.P."/>
            <person name="Breen M."/>
            <person name="Samollow P.B."/>
            <person name="Lander E.S."/>
            <person name="Lindblad-Toh K."/>
        </authorList>
    </citation>
    <scope>NUCLEOTIDE SEQUENCE [LARGE SCALE GENOMIC DNA]</scope>
</reference>
<accession>A0A5F8G1W0</accession>
<evidence type="ECO:0000259" key="3">
    <source>
        <dbReference type="PROSITE" id="PS50097"/>
    </source>
</evidence>
<dbReference type="Gene3D" id="3.30.710.10">
    <property type="entry name" value="Potassium Channel Kv1.1, Chain A"/>
    <property type="match status" value="1"/>
</dbReference>
<dbReference type="Bgee" id="ENSMODG00000018129">
    <property type="expression patterns" value="Expressed in heart and 12 other cell types or tissues"/>
</dbReference>
<keyword evidence="2" id="KW-0677">Repeat</keyword>
<evidence type="ECO:0000313" key="5">
    <source>
        <dbReference type="Proteomes" id="UP000002280"/>
    </source>
</evidence>
<keyword evidence="1" id="KW-0880">Kelch repeat</keyword>
<evidence type="ECO:0000256" key="2">
    <source>
        <dbReference type="ARBA" id="ARBA00022737"/>
    </source>
</evidence>
<dbReference type="SUPFAM" id="SSF54695">
    <property type="entry name" value="POZ domain"/>
    <property type="match status" value="1"/>
</dbReference>
<evidence type="ECO:0000313" key="4">
    <source>
        <dbReference type="Ensembl" id="ENSMODP00000041436.1"/>
    </source>
</evidence>
<dbReference type="Pfam" id="PF00651">
    <property type="entry name" value="BTB"/>
    <property type="match status" value="1"/>
</dbReference>
<dbReference type="GeneTree" id="ENSGT00940000157179"/>
<name>A0A5F8G1W0_MONDO</name>